<evidence type="ECO:0000259" key="1">
    <source>
        <dbReference type="PROSITE" id="PS51977"/>
    </source>
</evidence>
<dbReference type="Pfam" id="PF05406">
    <property type="entry name" value="WGR"/>
    <property type="match status" value="1"/>
</dbReference>
<feature type="domain" description="WGR" evidence="1">
    <location>
        <begin position="1"/>
        <end position="83"/>
    </location>
</feature>
<reference evidence="2 3" key="2">
    <citation type="submission" date="2019-09" db="EMBL/GenBank/DDBJ databases">
        <title>Mesorhizobium sp. MaA-C15 isolated from Microcystis aeruginosa.</title>
        <authorList>
            <person name="Jeong S.E."/>
            <person name="Jin H.M."/>
            <person name="Jeon C.O."/>
        </authorList>
    </citation>
    <scope>NUCLEOTIDE SEQUENCE [LARGE SCALE GENOMIC DNA]</scope>
    <source>
        <strain evidence="2 3">MaA-C15</strain>
    </source>
</reference>
<dbReference type="InterPro" id="IPR049809">
    <property type="entry name" value="YehF/YfeS-like_WGR"/>
</dbReference>
<protein>
    <submittedName>
        <fullName evidence="2">WGR domain-containing protein</fullName>
    </submittedName>
</protein>
<organism evidence="2 3">
    <name type="scientific">Neoaquamicrobium microcysteis</name>
    <dbReference type="NCBI Taxonomy" id="2682781"/>
    <lineage>
        <taxon>Bacteria</taxon>
        <taxon>Pseudomonadati</taxon>
        <taxon>Pseudomonadota</taxon>
        <taxon>Alphaproteobacteria</taxon>
        <taxon>Hyphomicrobiales</taxon>
        <taxon>Phyllobacteriaceae</taxon>
        <taxon>Neoaquamicrobium</taxon>
    </lineage>
</organism>
<dbReference type="PROSITE" id="PS51977">
    <property type="entry name" value="WGR"/>
    <property type="match status" value="1"/>
</dbReference>
<reference evidence="2 3" key="1">
    <citation type="submission" date="2019-08" db="EMBL/GenBank/DDBJ databases">
        <authorList>
            <person name="Seo Y.L."/>
        </authorList>
    </citation>
    <scope>NUCLEOTIDE SEQUENCE [LARGE SCALE GENOMIC DNA]</scope>
    <source>
        <strain evidence="2 3">MaA-C15</strain>
    </source>
</reference>
<dbReference type="SMART" id="SM00773">
    <property type="entry name" value="WGR"/>
    <property type="match status" value="1"/>
</dbReference>
<evidence type="ECO:0000313" key="2">
    <source>
        <dbReference type="EMBL" id="TYR33571.1"/>
    </source>
</evidence>
<evidence type="ECO:0000313" key="3">
    <source>
        <dbReference type="Proteomes" id="UP000323258"/>
    </source>
</evidence>
<dbReference type="Proteomes" id="UP000323258">
    <property type="component" value="Unassembled WGS sequence"/>
</dbReference>
<dbReference type="InterPro" id="IPR008893">
    <property type="entry name" value="WGR_domain"/>
</dbReference>
<dbReference type="OrthoDB" id="5801306at2"/>
<dbReference type="SUPFAM" id="SSF142921">
    <property type="entry name" value="WGR domain-like"/>
    <property type="match status" value="1"/>
</dbReference>
<accession>A0A5D4GXH8</accession>
<dbReference type="RefSeq" id="WP_148914161.1">
    <property type="nucleotide sequence ID" value="NZ_VSZS01000059.1"/>
</dbReference>
<keyword evidence="3" id="KW-1185">Reference proteome</keyword>
<dbReference type="InterPro" id="IPR036930">
    <property type="entry name" value="WGR_dom_sf"/>
</dbReference>
<gene>
    <name evidence="2" type="ORF">FY036_07885</name>
</gene>
<dbReference type="Gene3D" id="2.20.140.10">
    <property type="entry name" value="WGR domain"/>
    <property type="match status" value="1"/>
</dbReference>
<name>A0A5D4GXH8_9HYPH</name>
<proteinExistence type="predicted"/>
<sequence length="83" mass="9352">MPTLAVTHLHRIDAARNMARFYRLSATPSLFGDICLVQEWGRIGWPGRIRIDLFAEADDATAARIVLEKAKRRRGYRDAPGDG</sequence>
<dbReference type="AlphaFoldDB" id="A0A5D4GXH8"/>
<dbReference type="EMBL" id="VSZS01000059">
    <property type="protein sequence ID" value="TYR33571.1"/>
    <property type="molecule type" value="Genomic_DNA"/>
</dbReference>
<comment type="caution">
    <text evidence="2">The sequence shown here is derived from an EMBL/GenBank/DDBJ whole genome shotgun (WGS) entry which is preliminary data.</text>
</comment>
<dbReference type="CDD" id="cd07996">
    <property type="entry name" value="WGR_MMR_like"/>
    <property type="match status" value="1"/>
</dbReference>